<gene>
    <name evidence="2" type="ORF">Tco_0877773</name>
</gene>
<feature type="region of interest" description="Disordered" evidence="1">
    <location>
        <begin position="42"/>
        <end position="91"/>
    </location>
</feature>
<protein>
    <submittedName>
        <fullName evidence="2">Uncharacterized protein</fullName>
    </submittedName>
</protein>
<feature type="compositionally biased region" description="Basic and acidic residues" evidence="1">
    <location>
        <begin position="74"/>
        <end position="85"/>
    </location>
</feature>
<dbReference type="EMBL" id="BQNB010013687">
    <property type="protein sequence ID" value="GJT19067.1"/>
    <property type="molecule type" value="Genomic_DNA"/>
</dbReference>
<evidence type="ECO:0000313" key="2">
    <source>
        <dbReference type="EMBL" id="GJT19067.1"/>
    </source>
</evidence>
<sequence>MDLNKGKDKMVMERVTSDEISNHNPFQVTSDESFDHIPFQVTFDESSDHNPFQVSTDDTLKTSSEDTCSSDSTWEPKKASKEKPGSRSTKA</sequence>
<organism evidence="2 3">
    <name type="scientific">Tanacetum coccineum</name>
    <dbReference type="NCBI Taxonomy" id="301880"/>
    <lineage>
        <taxon>Eukaryota</taxon>
        <taxon>Viridiplantae</taxon>
        <taxon>Streptophyta</taxon>
        <taxon>Embryophyta</taxon>
        <taxon>Tracheophyta</taxon>
        <taxon>Spermatophyta</taxon>
        <taxon>Magnoliopsida</taxon>
        <taxon>eudicotyledons</taxon>
        <taxon>Gunneridae</taxon>
        <taxon>Pentapetalae</taxon>
        <taxon>asterids</taxon>
        <taxon>campanulids</taxon>
        <taxon>Asterales</taxon>
        <taxon>Asteraceae</taxon>
        <taxon>Asteroideae</taxon>
        <taxon>Anthemideae</taxon>
        <taxon>Anthemidinae</taxon>
        <taxon>Tanacetum</taxon>
    </lineage>
</organism>
<evidence type="ECO:0000313" key="3">
    <source>
        <dbReference type="Proteomes" id="UP001151760"/>
    </source>
</evidence>
<evidence type="ECO:0000256" key="1">
    <source>
        <dbReference type="SAM" id="MobiDB-lite"/>
    </source>
</evidence>
<comment type="caution">
    <text evidence="2">The sequence shown here is derived from an EMBL/GenBank/DDBJ whole genome shotgun (WGS) entry which is preliminary data.</text>
</comment>
<dbReference type="Proteomes" id="UP001151760">
    <property type="component" value="Unassembled WGS sequence"/>
</dbReference>
<name>A0ABQ5BZ09_9ASTR</name>
<reference evidence="2" key="1">
    <citation type="journal article" date="2022" name="Int. J. Mol. Sci.">
        <title>Draft Genome of Tanacetum Coccineum: Genomic Comparison of Closely Related Tanacetum-Family Plants.</title>
        <authorList>
            <person name="Yamashiro T."/>
            <person name="Shiraishi A."/>
            <person name="Nakayama K."/>
            <person name="Satake H."/>
        </authorList>
    </citation>
    <scope>NUCLEOTIDE SEQUENCE</scope>
</reference>
<proteinExistence type="predicted"/>
<keyword evidence="3" id="KW-1185">Reference proteome</keyword>
<accession>A0ABQ5BZ09</accession>
<reference evidence="2" key="2">
    <citation type="submission" date="2022-01" db="EMBL/GenBank/DDBJ databases">
        <authorList>
            <person name="Yamashiro T."/>
            <person name="Shiraishi A."/>
            <person name="Satake H."/>
            <person name="Nakayama K."/>
        </authorList>
    </citation>
    <scope>NUCLEOTIDE SEQUENCE</scope>
</reference>